<sequence>MDIVDFLLSRLEDEATESRKLLARSDLPLSDRWYEERLLRECEAKLTLLEIIGAARRSTLARLLLGGGEEDGQRPSELEWTTLALAALAEPYEEHDDFQDAWRLTRRAR</sequence>
<protein>
    <submittedName>
        <fullName evidence="1">Uncharacterized protein</fullName>
    </submittedName>
</protein>
<dbReference type="Pfam" id="PF19730">
    <property type="entry name" value="DUF6221"/>
    <property type="match status" value="1"/>
</dbReference>
<name>A0A078MPS5_9MICC</name>
<dbReference type="AlphaFoldDB" id="A0A078MPS5"/>
<gene>
    <name evidence="1" type="ORF">BN1051_02600</name>
</gene>
<accession>A0A078MPS5</accession>
<dbReference type="EMBL" id="LN483071">
    <property type="protein sequence ID" value="CEA09233.1"/>
    <property type="molecule type" value="Genomic_DNA"/>
</dbReference>
<dbReference type="PATRIC" id="fig|1461584.3.peg.2573"/>
<organism evidence="1">
    <name type="scientific">Arthrobacter saudimassiliensis</name>
    <dbReference type="NCBI Taxonomy" id="1461584"/>
    <lineage>
        <taxon>Bacteria</taxon>
        <taxon>Bacillati</taxon>
        <taxon>Actinomycetota</taxon>
        <taxon>Actinomycetes</taxon>
        <taxon>Micrococcales</taxon>
        <taxon>Micrococcaceae</taxon>
        <taxon>Arthrobacter</taxon>
    </lineage>
</organism>
<evidence type="ECO:0000313" key="1">
    <source>
        <dbReference type="EMBL" id="CEA09233.1"/>
    </source>
</evidence>
<reference evidence="1" key="1">
    <citation type="submission" date="2014-07" db="EMBL/GenBank/DDBJ databases">
        <authorList>
            <person name="Urmite Genomes Urmite Genomes"/>
        </authorList>
    </citation>
    <scope>NUCLEOTIDE SEQUENCE</scope>
    <source>
        <strain evidence="1">11W110_air</strain>
    </source>
</reference>
<dbReference type="InterPro" id="IPR046193">
    <property type="entry name" value="DUF6221"/>
</dbReference>
<proteinExistence type="predicted"/>